<proteinExistence type="predicted"/>
<accession>A0ACC2IGW6</accession>
<name>A0ACC2IGW6_9PLEO</name>
<protein>
    <submittedName>
        <fullName evidence="1">Uncharacterized protein</fullName>
    </submittedName>
</protein>
<reference evidence="1" key="1">
    <citation type="submission" date="2022-11" db="EMBL/GenBank/DDBJ databases">
        <title>Genome Sequence of Boeremia exigua.</title>
        <authorList>
            <person name="Buettner E."/>
        </authorList>
    </citation>
    <scope>NUCLEOTIDE SEQUENCE</scope>
    <source>
        <strain evidence="1">CU02</strain>
    </source>
</reference>
<dbReference type="EMBL" id="JAPHNI010000194">
    <property type="protein sequence ID" value="KAJ8114438.1"/>
    <property type="molecule type" value="Genomic_DNA"/>
</dbReference>
<dbReference type="Proteomes" id="UP001153331">
    <property type="component" value="Unassembled WGS sequence"/>
</dbReference>
<keyword evidence="2" id="KW-1185">Reference proteome</keyword>
<evidence type="ECO:0000313" key="2">
    <source>
        <dbReference type="Proteomes" id="UP001153331"/>
    </source>
</evidence>
<sequence>MSTDSIPSTQIAAWVDEPGPECVLQIRNDVQVKQPGENEVLVRIECSGICHSDCHALQVKGKYEQVPGHEGVGKVVKLGPGASEELLGKRVGVKWLWSACNECGSCKVGKINHCAKQVNSSRQVWGTLQQYAVAHANFVTLIPDGVKSEVAAPLLCAGLSLAGAVSKLAPDVVPGDYVAIVGAGGGLGHIGVQIASLKGYKVIGIDSGADKEKLCKEMGAVGFVDYAKQDVIQAVKDLTDGEGAHGVICVAGSERAYEQAPALVRNSGVFVCVGLPPDTYMFPMSPIHIANRGLIIKGSSTGTAEQMKELLQLAMEGKITPKIEVYDFEDSPKIIQELMRYEVTGRKVRGSQCAQRLVNLAHGRPDIFLIKTLPKSPDRLWWYSHRDAQLLGCPATTMPTPKNGYNAKRTINIDLHREHDFFTNGDTVRGYVRVHPTERPNGIQIAFRGWCKTFVVTDSGRANTRKVYRGGWELFSASQLLFDSNTPGESYEILNEGVGADGKVELPFEFTFPNQVKTSPGDICKPCHGFEHKAGHPLPPSMEYDENKIEYLLNVLVYKTADGTPDEIITLALTFRPKASSITSAALVNPPTSSELCIKSHHLSPEREQSPDILTKLKWSTLSKYRHAVPEARWSITAKCPYLLVTDDIVPIFFSFSHLGHTPDVSEVPNVYIRQVGITFTSILTVRIPYNGITGARDIIRDSEKDIICKTFTVEDKLMRDELRLDELGRLELPANIPPSYKTYGLRLSYRIKVVVEVECGHKTFSILALRDLCEIVCDVQGLRQDTSVAVAASASQGLPLPSSQQALFEEQLPAYDPAPRYEAI</sequence>
<comment type="caution">
    <text evidence="1">The sequence shown here is derived from an EMBL/GenBank/DDBJ whole genome shotgun (WGS) entry which is preliminary data.</text>
</comment>
<gene>
    <name evidence="1" type="ORF">OPT61_g3686</name>
</gene>
<organism evidence="1 2">
    <name type="scientific">Boeremia exigua</name>
    <dbReference type="NCBI Taxonomy" id="749465"/>
    <lineage>
        <taxon>Eukaryota</taxon>
        <taxon>Fungi</taxon>
        <taxon>Dikarya</taxon>
        <taxon>Ascomycota</taxon>
        <taxon>Pezizomycotina</taxon>
        <taxon>Dothideomycetes</taxon>
        <taxon>Pleosporomycetidae</taxon>
        <taxon>Pleosporales</taxon>
        <taxon>Pleosporineae</taxon>
        <taxon>Didymellaceae</taxon>
        <taxon>Boeremia</taxon>
    </lineage>
</organism>
<evidence type="ECO:0000313" key="1">
    <source>
        <dbReference type="EMBL" id="KAJ8114438.1"/>
    </source>
</evidence>